<comment type="caution">
    <text evidence="2">The sequence shown here is derived from an EMBL/GenBank/DDBJ whole genome shotgun (WGS) entry which is preliminary data.</text>
</comment>
<organism evidence="2 3">
    <name type="scientific">Stephania yunnanensis</name>
    <dbReference type="NCBI Taxonomy" id="152371"/>
    <lineage>
        <taxon>Eukaryota</taxon>
        <taxon>Viridiplantae</taxon>
        <taxon>Streptophyta</taxon>
        <taxon>Embryophyta</taxon>
        <taxon>Tracheophyta</taxon>
        <taxon>Spermatophyta</taxon>
        <taxon>Magnoliopsida</taxon>
        <taxon>Ranunculales</taxon>
        <taxon>Menispermaceae</taxon>
        <taxon>Menispermoideae</taxon>
        <taxon>Cissampelideae</taxon>
        <taxon>Stephania</taxon>
    </lineage>
</organism>
<gene>
    <name evidence="2" type="ORF">Syun_015658</name>
</gene>
<feature type="compositionally biased region" description="Polar residues" evidence="1">
    <location>
        <begin position="176"/>
        <end position="194"/>
    </location>
</feature>
<reference evidence="2 3" key="1">
    <citation type="submission" date="2024-01" db="EMBL/GenBank/DDBJ databases">
        <title>Genome assemblies of Stephania.</title>
        <authorList>
            <person name="Yang L."/>
        </authorList>
    </citation>
    <scope>NUCLEOTIDE SEQUENCE [LARGE SCALE GENOMIC DNA]</scope>
    <source>
        <strain evidence="2">YNDBR</strain>
        <tissue evidence="2">Leaf</tissue>
    </source>
</reference>
<feature type="compositionally biased region" description="Polar residues" evidence="1">
    <location>
        <begin position="335"/>
        <end position="354"/>
    </location>
</feature>
<feature type="compositionally biased region" description="Polar residues" evidence="1">
    <location>
        <begin position="502"/>
        <end position="511"/>
    </location>
</feature>
<feature type="compositionally biased region" description="Polar residues" evidence="1">
    <location>
        <begin position="279"/>
        <end position="298"/>
    </location>
</feature>
<feature type="region of interest" description="Disordered" evidence="1">
    <location>
        <begin position="1"/>
        <end position="511"/>
    </location>
</feature>
<feature type="compositionally biased region" description="Basic and acidic residues" evidence="1">
    <location>
        <begin position="446"/>
        <end position="475"/>
    </location>
</feature>
<feature type="compositionally biased region" description="Pro residues" evidence="1">
    <location>
        <begin position="21"/>
        <end position="32"/>
    </location>
</feature>
<sequence length="663" mass="71592">MSQQFVRQASLFRIPWVNRPSQPPPPPPPETSAPPAAATTQDPKAPPQPPPLQRQLSSTEIQIQSVPSQEYSRPSSPVFQPSQLISSQPTNTSPTKTSTTSPSAPLLEDSSPPVNGAPAQTPDQSLPTTEAVPQSALPPDQSSGQQQLPQSTSPSIETLSANGAGDASPALPKTQAEVSDQPSSQPEEPTQMKANTELDGAASKREGTQLGEMEMERLNSIKPQESPAPPQSPSPSQSMNQSTRETSSPPRSPAKLETPTSSRPSSPKKQVSHLEEKSMPSSETQPPNQTTSETSSPSRLPANQPEQSTNKDTLVQPLPLPSPVLAQDPDLKEQSLPNPQLSQALEQTQMQKVTQSDRETQELTQEKTPAINQPTPTAVPDIPFPSHSQEHIHVPTRLNDEPPKSKIDDGKPEIESKAKTKDILASPADDEPKRRTTVNIPNMEIESNKHAEGQSDIKNQPDKEKKDKQPTRNKSEMAAATAFQAIEGEGGPTLHAKKKTAESWSHTKSSALQREQASFNKDVNEGFSRYAHKLVQGLQNRTLDGNPASVTALCGINTGASMHMGSENPKTGQSNIAGEVHTKGESELNLRRSHDFLSREVKASKTYVNNNVQGVNNSILHTSSIRERTPGVHLAFSHQPTESLNMISAPQNVTADEKDDSQT</sequence>
<feature type="compositionally biased region" description="Polar residues" evidence="1">
    <location>
        <begin position="121"/>
        <end position="132"/>
    </location>
</feature>
<proteinExistence type="predicted"/>
<dbReference type="PANTHER" id="PTHR33472:SF28">
    <property type="entry name" value="BROMO AND FHA DOMAIN-CONTAINING PROTEIN DDB_G0267958"/>
    <property type="match status" value="1"/>
</dbReference>
<accession>A0AAP0P9J8</accession>
<protein>
    <submittedName>
        <fullName evidence="2">Uncharacterized protein</fullName>
    </submittedName>
</protein>
<dbReference type="EMBL" id="JBBNAF010000006">
    <property type="protein sequence ID" value="KAK9136328.1"/>
    <property type="molecule type" value="Genomic_DNA"/>
</dbReference>
<keyword evidence="3" id="KW-1185">Reference proteome</keyword>
<evidence type="ECO:0000313" key="3">
    <source>
        <dbReference type="Proteomes" id="UP001420932"/>
    </source>
</evidence>
<feature type="compositionally biased region" description="Low complexity" evidence="1">
    <location>
        <begin position="33"/>
        <end position="43"/>
    </location>
</feature>
<feature type="compositionally biased region" description="Basic and acidic residues" evidence="1">
    <location>
        <begin position="388"/>
        <end position="422"/>
    </location>
</feature>
<feature type="compositionally biased region" description="Polar residues" evidence="1">
    <location>
        <begin position="366"/>
        <end position="376"/>
    </location>
</feature>
<evidence type="ECO:0000256" key="1">
    <source>
        <dbReference type="SAM" id="MobiDB-lite"/>
    </source>
</evidence>
<dbReference type="PANTHER" id="PTHR33472">
    <property type="entry name" value="OS01G0106600 PROTEIN"/>
    <property type="match status" value="1"/>
</dbReference>
<feature type="compositionally biased region" description="Polar residues" evidence="1">
    <location>
        <begin position="54"/>
        <end position="85"/>
    </location>
</feature>
<feature type="compositionally biased region" description="Low complexity" evidence="1">
    <location>
        <begin position="234"/>
        <end position="249"/>
    </location>
</feature>
<feature type="compositionally biased region" description="Basic and acidic residues" evidence="1">
    <location>
        <begin position="355"/>
        <end position="365"/>
    </location>
</feature>
<feature type="compositionally biased region" description="Polar residues" evidence="1">
    <location>
        <begin position="304"/>
        <end position="313"/>
    </location>
</feature>
<feature type="compositionally biased region" description="Polar residues" evidence="1">
    <location>
        <begin position="140"/>
        <end position="161"/>
    </location>
</feature>
<feature type="compositionally biased region" description="Low complexity" evidence="1">
    <location>
        <begin position="86"/>
        <end position="105"/>
    </location>
</feature>
<dbReference type="AlphaFoldDB" id="A0AAP0P9J8"/>
<feature type="compositionally biased region" description="Low complexity" evidence="1">
    <location>
        <begin position="258"/>
        <end position="267"/>
    </location>
</feature>
<dbReference type="Proteomes" id="UP001420932">
    <property type="component" value="Unassembled WGS sequence"/>
</dbReference>
<name>A0AAP0P9J8_9MAGN</name>
<evidence type="ECO:0000313" key="2">
    <source>
        <dbReference type="EMBL" id="KAK9136328.1"/>
    </source>
</evidence>